<dbReference type="GO" id="GO:0034599">
    <property type="term" value="P:cellular response to oxidative stress"/>
    <property type="evidence" value="ECO:0007669"/>
    <property type="project" value="TreeGrafter"/>
</dbReference>
<dbReference type="EMBL" id="WTXG01000001">
    <property type="protein sequence ID" value="KAI0308279.1"/>
    <property type="molecule type" value="Genomic_DNA"/>
</dbReference>
<dbReference type="GO" id="GO:0015038">
    <property type="term" value="F:glutathione disulfide oxidoreductase activity"/>
    <property type="evidence" value="ECO:0007669"/>
    <property type="project" value="TreeGrafter"/>
</dbReference>
<dbReference type="InterPro" id="IPR002109">
    <property type="entry name" value="Glutaredoxin"/>
</dbReference>
<reference evidence="2" key="1">
    <citation type="journal article" date="2022" name="New Phytol.">
        <title>Evolutionary transition to the ectomycorrhizal habit in the genomes of a hyperdiverse lineage of mushroom-forming fungi.</title>
        <authorList>
            <person name="Looney B."/>
            <person name="Miyauchi S."/>
            <person name="Morin E."/>
            <person name="Drula E."/>
            <person name="Courty P.E."/>
            <person name="Kohler A."/>
            <person name="Kuo A."/>
            <person name="LaButti K."/>
            <person name="Pangilinan J."/>
            <person name="Lipzen A."/>
            <person name="Riley R."/>
            <person name="Andreopoulos W."/>
            <person name="He G."/>
            <person name="Johnson J."/>
            <person name="Nolan M."/>
            <person name="Tritt A."/>
            <person name="Barry K.W."/>
            <person name="Grigoriev I.V."/>
            <person name="Nagy L.G."/>
            <person name="Hibbett D."/>
            <person name="Henrissat B."/>
            <person name="Matheny P.B."/>
            <person name="Labbe J."/>
            <person name="Martin F.M."/>
        </authorList>
    </citation>
    <scope>NUCLEOTIDE SEQUENCE</scope>
    <source>
        <strain evidence="2">BPL690</strain>
    </source>
</reference>
<dbReference type="Proteomes" id="UP001203297">
    <property type="component" value="Unassembled WGS sequence"/>
</dbReference>
<feature type="non-terminal residue" evidence="2">
    <location>
        <position position="1"/>
    </location>
</feature>
<organism evidence="2 3">
    <name type="scientific">Multifurca ochricompacta</name>
    <dbReference type="NCBI Taxonomy" id="376703"/>
    <lineage>
        <taxon>Eukaryota</taxon>
        <taxon>Fungi</taxon>
        <taxon>Dikarya</taxon>
        <taxon>Basidiomycota</taxon>
        <taxon>Agaricomycotina</taxon>
        <taxon>Agaricomycetes</taxon>
        <taxon>Russulales</taxon>
        <taxon>Russulaceae</taxon>
        <taxon>Multifurca</taxon>
    </lineage>
</organism>
<comment type="caution">
    <text evidence="2">The sequence shown here is derived from an EMBL/GenBank/DDBJ whole genome shotgun (WGS) entry which is preliminary data.</text>
</comment>
<dbReference type="Gene3D" id="3.40.30.10">
    <property type="entry name" value="Glutaredoxin"/>
    <property type="match status" value="1"/>
</dbReference>
<evidence type="ECO:0000313" key="2">
    <source>
        <dbReference type="EMBL" id="KAI0308279.1"/>
    </source>
</evidence>
<evidence type="ECO:0000313" key="3">
    <source>
        <dbReference type="Proteomes" id="UP001203297"/>
    </source>
</evidence>
<dbReference type="PROSITE" id="PS51354">
    <property type="entry name" value="GLUTAREDOXIN_2"/>
    <property type="match status" value="1"/>
</dbReference>
<proteinExistence type="predicted"/>
<dbReference type="SUPFAM" id="SSF52833">
    <property type="entry name" value="Thioredoxin-like"/>
    <property type="match status" value="1"/>
</dbReference>
<dbReference type="PANTHER" id="PTHR45694">
    <property type="entry name" value="GLUTAREDOXIN 2"/>
    <property type="match status" value="1"/>
</dbReference>
<dbReference type="PRINTS" id="PR00160">
    <property type="entry name" value="GLUTAREDOXIN"/>
</dbReference>
<dbReference type="InterPro" id="IPR036249">
    <property type="entry name" value="Thioredoxin-like_sf"/>
</dbReference>
<dbReference type="PANTHER" id="PTHR45694:SF18">
    <property type="entry name" value="GLUTAREDOXIN-1-RELATED"/>
    <property type="match status" value="1"/>
</dbReference>
<accession>A0AAD4QUH3</accession>
<protein>
    <submittedName>
        <fullName evidence="2">Glutaredoxin</fullName>
    </submittedName>
</protein>
<dbReference type="AlphaFoldDB" id="A0AAD4QUH3"/>
<sequence>LQNAVNEGTIVVFSKSWCGYSRKAKKLLAEEYPEVTPVIFELDEREDGQALQDYLLKKTGQRTVPNVFITRRSYALGSDDLAALHRAGGIKSLLN</sequence>
<feature type="domain" description="Glutaredoxin" evidence="1">
    <location>
        <begin position="10"/>
        <end position="70"/>
    </location>
</feature>
<dbReference type="CDD" id="cd03419">
    <property type="entry name" value="GRX_GRXh_1_2_like"/>
    <property type="match status" value="1"/>
</dbReference>
<dbReference type="Pfam" id="PF00462">
    <property type="entry name" value="Glutaredoxin"/>
    <property type="match status" value="1"/>
</dbReference>
<evidence type="ECO:0000259" key="1">
    <source>
        <dbReference type="Pfam" id="PF00462"/>
    </source>
</evidence>
<dbReference type="InterPro" id="IPR014025">
    <property type="entry name" value="Glutaredoxin_subgr"/>
</dbReference>
<dbReference type="GO" id="GO:0005737">
    <property type="term" value="C:cytoplasm"/>
    <property type="evidence" value="ECO:0007669"/>
    <property type="project" value="TreeGrafter"/>
</dbReference>
<name>A0AAD4QUH3_9AGAM</name>
<gene>
    <name evidence="2" type="ORF">B0F90DRAFT_1621481</name>
</gene>
<keyword evidence="3" id="KW-1185">Reference proteome</keyword>